<dbReference type="RefSeq" id="WP_258867452.1">
    <property type="nucleotide sequence ID" value="NZ_UGUU01000001.1"/>
</dbReference>
<evidence type="ECO:0000313" key="2">
    <source>
        <dbReference type="Proteomes" id="UP000254260"/>
    </source>
</evidence>
<dbReference type="AlphaFoldDB" id="A0A379IWI1"/>
<proteinExistence type="predicted"/>
<organism evidence="1 2">
    <name type="scientific">Ectopseudomonas mendocina</name>
    <name type="common">Pseudomonas mendocina</name>
    <dbReference type="NCBI Taxonomy" id="300"/>
    <lineage>
        <taxon>Bacteria</taxon>
        <taxon>Pseudomonadati</taxon>
        <taxon>Pseudomonadota</taxon>
        <taxon>Gammaproteobacteria</taxon>
        <taxon>Pseudomonadales</taxon>
        <taxon>Pseudomonadaceae</taxon>
        <taxon>Ectopseudomonas</taxon>
    </lineage>
</organism>
<protein>
    <submittedName>
        <fullName evidence="1">Uncharacterized protein</fullName>
    </submittedName>
</protein>
<gene>
    <name evidence="1" type="ORF">NCTC10899_03507</name>
</gene>
<dbReference type="Proteomes" id="UP000254260">
    <property type="component" value="Unassembled WGS sequence"/>
</dbReference>
<evidence type="ECO:0000313" key="1">
    <source>
        <dbReference type="EMBL" id="SUD40657.1"/>
    </source>
</evidence>
<name>A0A379IWI1_ECTME</name>
<sequence length="167" mass="18829">MSDGALLTALAQAIPGFSKESITVQGVDERQGDYKHIYWLDALLGERYLCYVEWKEFDPWGVDGLNALVPVQQAGITLSTDSLYDEQGFPVQAISREEFMYDAGSFYLPVLQQQLQQAGLQLLEVGMLQRDGKVYLHENPRFICVTTGQPEIEQLNLQLQQRGLVLC</sequence>
<dbReference type="EMBL" id="UGUU01000001">
    <property type="protein sequence ID" value="SUD40657.1"/>
    <property type="molecule type" value="Genomic_DNA"/>
</dbReference>
<reference evidence="1 2" key="1">
    <citation type="submission" date="2018-06" db="EMBL/GenBank/DDBJ databases">
        <authorList>
            <consortium name="Pathogen Informatics"/>
            <person name="Doyle S."/>
        </authorList>
    </citation>
    <scope>NUCLEOTIDE SEQUENCE [LARGE SCALE GENOMIC DNA]</scope>
    <source>
        <strain evidence="1 2">NCTC10899</strain>
    </source>
</reference>
<accession>A0A379IWI1</accession>